<evidence type="ECO:0000313" key="4">
    <source>
        <dbReference type="Proteomes" id="UP000015105"/>
    </source>
</evidence>
<evidence type="ECO:0000313" key="3">
    <source>
        <dbReference type="EnsemblPlants" id="AET5Gv20428700.1"/>
    </source>
</evidence>
<dbReference type="Pfam" id="PF23635">
    <property type="entry name" value="Beta-prop_AT5G49610-like"/>
    <property type="match status" value="1"/>
</dbReference>
<proteinExistence type="predicted"/>
<feature type="compositionally biased region" description="Low complexity" evidence="1">
    <location>
        <begin position="38"/>
        <end position="72"/>
    </location>
</feature>
<dbReference type="PANTHER" id="PTHR33207">
    <property type="entry name" value="F-BOX DOMAIN CONTAINING PROTEIN-RELATED"/>
    <property type="match status" value="1"/>
</dbReference>
<protein>
    <recommendedName>
        <fullName evidence="2">F-box protein AT5G49610-like beta-propeller domain-containing protein</fullName>
    </recommendedName>
</protein>
<name>A0A453KIY4_AEGTS</name>
<feature type="region of interest" description="Disordered" evidence="1">
    <location>
        <begin position="1"/>
        <end position="72"/>
    </location>
</feature>
<evidence type="ECO:0000259" key="2">
    <source>
        <dbReference type="Pfam" id="PF23635"/>
    </source>
</evidence>
<dbReference type="InterPro" id="IPR056594">
    <property type="entry name" value="AT5G49610-like_b-prop"/>
</dbReference>
<dbReference type="AlphaFoldDB" id="A0A453KIY4"/>
<accession>A0A453KIY4</accession>
<reference evidence="3" key="4">
    <citation type="submission" date="2019-03" db="UniProtKB">
        <authorList>
            <consortium name="EnsemblPlants"/>
        </authorList>
    </citation>
    <scope>IDENTIFICATION</scope>
</reference>
<reference evidence="3" key="5">
    <citation type="journal article" date="2021" name="G3 (Bethesda)">
        <title>Aegilops tauschii genome assembly Aet v5.0 features greater sequence contiguity and improved annotation.</title>
        <authorList>
            <person name="Wang L."/>
            <person name="Zhu T."/>
            <person name="Rodriguez J.C."/>
            <person name="Deal K.R."/>
            <person name="Dubcovsky J."/>
            <person name="McGuire P.E."/>
            <person name="Lux T."/>
            <person name="Spannagl M."/>
            <person name="Mayer K.F.X."/>
            <person name="Baldrich P."/>
            <person name="Meyers B.C."/>
            <person name="Huo N."/>
            <person name="Gu Y.Q."/>
            <person name="Zhou H."/>
            <person name="Devos K.M."/>
            <person name="Bennetzen J.L."/>
            <person name="Unver T."/>
            <person name="Budak H."/>
            <person name="Gulick P.J."/>
            <person name="Galiba G."/>
            <person name="Kalapos B."/>
            <person name="Nelson D.R."/>
            <person name="Li P."/>
            <person name="You F.M."/>
            <person name="Luo M.C."/>
            <person name="Dvorak J."/>
        </authorList>
    </citation>
    <scope>NUCLEOTIDE SEQUENCE [LARGE SCALE GENOMIC DNA]</scope>
    <source>
        <strain evidence="3">cv. AL8/78</strain>
    </source>
</reference>
<feature type="domain" description="F-box protein AT5G49610-like beta-propeller" evidence="2">
    <location>
        <begin position="163"/>
        <end position="345"/>
    </location>
</feature>
<keyword evidence="4" id="KW-1185">Reference proteome</keyword>
<organism evidence="3 4">
    <name type="scientific">Aegilops tauschii subsp. strangulata</name>
    <name type="common">Goatgrass</name>
    <dbReference type="NCBI Taxonomy" id="200361"/>
    <lineage>
        <taxon>Eukaryota</taxon>
        <taxon>Viridiplantae</taxon>
        <taxon>Streptophyta</taxon>
        <taxon>Embryophyta</taxon>
        <taxon>Tracheophyta</taxon>
        <taxon>Spermatophyta</taxon>
        <taxon>Magnoliopsida</taxon>
        <taxon>Liliopsida</taxon>
        <taxon>Poales</taxon>
        <taxon>Poaceae</taxon>
        <taxon>BOP clade</taxon>
        <taxon>Pooideae</taxon>
        <taxon>Triticodae</taxon>
        <taxon>Triticeae</taxon>
        <taxon>Triticinae</taxon>
        <taxon>Aegilops</taxon>
    </lineage>
</organism>
<sequence length="450" mass="50239">WRGRTKRRRPKPKKRHLPPPRFLPCRRWSHRLPRRRPPSTSSPSSTSSTFSAVSPSPTSSAPPSHATAGAAWPPAASLAPLLSSATSTTQPTPLPRSPAGIRSEVEGEARGAPLDAASPRLTLDFAPDAFRFLLFDSLQGLLLFESSDEIQKDKGAMPRFLVLDPATRRRTVLPPPRRDTVPDDRRWRRSRYYIGSALLSRAHPSKLCFEAVCFAIEEGRPRAWVASVSNGDCSWRALPRDEEAEVDFNPWLFENRGVHAGGKIYWHICNSPRMLTLDPVTLRFSYLHGPRALAVDPITVCKVRVGETPDGRLCLVTDGEQQLQLWVRGEGRGSDKGWLLQKSVAELSTLCDMIPGMPSDAEMIPGPRKPTDIEMVPGMPCERTVCVWPSDMDAGRTGKVFIKTWGFGRYSYDMYTGKLERLATKRGKEYGHPMFAYFLAWPPAFLAPEP</sequence>
<dbReference type="Gramene" id="AET5Gv20428700.1">
    <property type="protein sequence ID" value="AET5Gv20428700.1"/>
    <property type="gene ID" value="AET5Gv20428700"/>
</dbReference>
<reference evidence="3" key="3">
    <citation type="journal article" date="2017" name="Nature">
        <title>Genome sequence of the progenitor of the wheat D genome Aegilops tauschii.</title>
        <authorList>
            <person name="Luo M.C."/>
            <person name="Gu Y.Q."/>
            <person name="Puiu D."/>
            <person name="Wang H."/>
            <person name="Twardziok S.O."/>
            <person name="Deal K.R."/>
            <person name="Huo N."/>
            <person name="Zhu T."/>
            <person name="Wang L."/>
            <person name="Wang Y."/>
            <person name="McGuire P.E."/>
            <person name="Liu S."/>
            <person name="Long H."/>
            <person name="Ramasamy R.K."/>
            <person name="Rodriguez J.C."/>
            <person name="Van S.L."/>
            <person name="Yuan L."/>
            <person name="Wang Z."/>
            <person name="Xia Z."/>
            <person name="Xiao L."/>
            <person name="Anderson O.D."/>
            <person name="Ouyang S."/>
            <person name="Liang Y."/>
            <person name="Zimin A.V."/>
            <person name="Pertea G."/>
            <person name="Qi P."/>
            <person name="Bennetzen J.L."/>
            <person name="Dai X."/>
            <person name="Dawson M.W."/>
            <person name="Muller H.G."/>
            <person name="Kugler K."/>
            <person name="Rivarola-Duarte L."/>
            <person name="Spannagl M."/>
            <person name="Mayer K.F.X."/>
            <person name="Lu F.H."/>
            <person name="Bevan M.W."/>
            <person name="Leroy P."/>
            <person name="Li P."/>
            <person name="You F.M."/>
            <person name="Sun Q."/>
            <person name="Liu Z."/>
            <person name="Lyons E."/>
            <person name="Wicker T."/>
            <person name="Salzberg S.L."/>
            <person name="Devos K.M."/>
            <person name="Dvorak J."/>
        </authorList>
    </citation>
    <scope>NUCLEOTIDE SEQUENCE [LARGE SCALE GENOMIC DNA]</scope>
    <source>
        <strain evidence="3">cv. AL8/78</strain>
    </source>
</reference>
<reference evidence="4" key="2">
    <citation type="journal article" date="2017" name="Nat. Plants">
        <title>The Aegilops tauschii genome reveals multiple impacts of transposons.</title>
        <authorList>
            <person name="Zhao G."/>
            <person name="Zou C."/>
            <person name="Li K."/>
            <person name="Wang K."/>
            <person name="Li T."/>
            <person name="Gao L."/>
            <person name="Zhang X."/>
            <person name="Wang H."/>
            <person name="Yang Z."/>
            <person name="Liu X."/>
            <person name="Jiang W."/>
            <person name="Mao L."/>
            <person name="Kong X."/>
            <person name="Jiao Y."/>
            <person name="Jia J."/>
        </authorList>
    </citation>
    <scope>NUCLEOTIDE SEQUENCE [LARGE SCALE GENOMIC DNA]</scope>
    <source>
        <strain evidence="4">cv. AL8/78</strain>
    </source>
</reference>
<dbReference type="STRING" id="200361.A0A453KIY4"/>
<feature type="compositionally biased region" description="Basic residues" evidence="1">
    <location>
        <begin position="1"/>
        <end position="18"/>
    </location>
</feature>
<evidence type="ECO:0000256" key="1">
    <source>
        <dbReference type="SAM" id="MobiDB-lite"/>
    </source>
</evidence>
<reference evidence="4" key="1">
    <citation type="journal article" date="2014" name="Science">
        <title>Ancient hybridizations among the ancestral genomes of bread wheat.</title>
        <authorList>
            <consortium name="International Wheat Genome Sequencing Consortium,"/>
            <person name="Marcussen T."/>
            <person name="Sandve S.R."/>
            <person name="Heier L."/>
            <person name="Spannagl M."/>
            <person name="Pfeifer M."/>
            <person name="Jakobsen K.S."/>
            <person name="Wulff B.B."/>
            <person name="Steuernagel B."/>
            <person name="Mayer K.F."/>
            <person name="Olsen O.A."/>
        </authorList>
    </citation>
    <scope>NUCLEOTIDE SEQUENCE [LARGE SCALE GENOMIC DNA]</scope>
    <source>
        <strain evidence="4">cv. AL8/78</strain>
    </source>
</reference>
<feature type="compositionally biased region" description="Basic residues" evidence="1">
    <location>
        <begin position="27"/>
        <end position="37"/>
    </location>
</feature>
<dbReference type="Proteomes" id="UP000015105">
    <property type="component" value="Chromosome 5D"/>
</dbReference>
<dbReference type="EnsemblPlants" id="AET5Gv20428700.1">
    <property type="protein sequence ID" value="AET5Gv20428700.1"/>
    <property type="gene ID" value="AET5Gv20428700"/>
</dbReference>